<reference evidence="1" key="1">
    <citation type="journal article" date="2023" name="Mol. Phylogenet. Evol.">
        <title>Genome-scale phylogeny and comparative genomics of the fungal order Sordariales.</title>
        <authorList>
            <person name="Hensen N."/>
            <person name="Bonometti L."/>
            <person name="Westerberg I."/>
            <person name="Brannstrom I.O."/>
            <person name="Guillou S."/>
            <person name="Cros-Aarteil S."/>
            <person name="Calhoun S."/>
            <person name="Haridas S."/>
            <person name="Kuo A."/>
            <person name="Mondo S."/>
            <person name="Pangilinan J."/>
            <person name="Riley R."/>
            <person name="LaButti K."/>
            <person name="Andreopoulos B."/>
            <person name="Lipzen A."/>
            <person name="Chen C."/>
            <person name="Yan M."/>
            <person name="Daum C."/>
            <person name="Ng V."/>
            <person name="Clum A."/>
            <person name="Steindorff A."/>
            <person name="Ohm R.A."/>
            <person name="Martin F."/>
            <person name="Silar P."/>
            <person name="Natvig D.O."/>
            <person name="Lalanne C."/>
            <person name="Gautier V."/>
            <person name="Ament-Velasquez S.L."/>
            <person name="Kruys A."/>
            <person name="Hutchinson M.I."/>
            <person name="Powell A.J."/>
            <person name="Barry K."/>
            <person name="Miller A.N."/>
            <person name="Grigoriev I.V."/>
            <person name="Debuchy R."/>
            <person name="Gladieux P."/>
            <person name="Hiltunen Thoren M."/>
            <person name="Johannesson H."/>
        </authorList>
    </citation>
    <scope>NUCLEOTIDE SEQUENCE</scope>
    <source>
        <strain evidence="1">PSN243</strain>
    </source>
</reference>
<evidence type="ECO:0000313" key="2">
    <source>
        <dbReference type="Proteomes" id="UP001321760"/>
    </source>
</evidence>
<evidence type="ECO:0008006" key="3">
    <source>
        <dbReference type="Google" id="ProtNLM"/>
    </source>
</evidence>
<reference evidence="1" key="2">
    <citation type="submission" date="2023-05" db="EMBL/GenBank/DDBJ databases">
        <authorList>
            <consortium name="Lawrence Berkeley National Laboratory"/>
            <person name="Steindorff A."/>
            <person name="Hensen N."/>
            <person name="Bonometti L."/>
            <person name="Westerberg I."/>
            <person name="Brannstrom I.O."/>
            <person name="Guillou S."/>
            <person name="Cros-Aarteil S."/>
            <person name="Calhoun S."/>
            <person name="Haridas S."/>
            <person name="Kuo A."/>
            <person name="Mondo S."/>
            <person name="Pangilinan J."/>
            <person name="Riley R."/>
            <person name="Labutti K."/>
            <person name="Andreopoulos B."/>
            <person name="Lipzen A."/>
            <person name="Chen C."/>
            <person name="Yanf M."/>
            <person name="Daum C."/>
            <person name="Ng V."/>
            <person name="Clum A."/>
            <person name="Ohm R."/>
            <person name="Martin F."/>
            <person name="Silar P."/>
            <person name="Natvig D."/>
            <person name="Lalanne C."/>
            <person name="Gautier V."/>
            <person name="Ament-Velasquez S.L."/>
            <person name="Kruys A."/>
            <person name="Hutchinson M.I."/>
            <person name="Powell A.J."/>
            <person name="Barry K."/>
            <person name="Miller A.N."/>
            <person name="Grigoriev I.V."/>
            <person name="Debuchy R."/>
            <person name="Gladieux P."/>
            <person name="Thoren M.H."/>
            <person name="Johannesson H."/>
        </authorList>
    </citation>
    <scope>NUCLEOTIDE SEQUENCE</scope>
    <source>
        <strain evidence="1">PSN243</strain>
    </source>
</reference>
<name>A0AAV9GCB7_9PEZI</name>
<organism evidence="1 2">
    <name type="scientific">Podospora aff. communis PSN243</name>
    <dbReference type="NCBI Taxonomy" id="3040156"/>
    <lineage>
        <taxon>Eukaryota</taxon>
        <taxon>Fungi</taxon>
        <taxon>Dikarya</taxon>
        <taxon>Ascomycota</taxon>
        <taxon>Pezizomycotina</taxon>
        <taxon>Sordariomycetes</taxon>
        <taxon>Sordariomycetidae</taxon>
        <taxon>Sordariales</taxon>
        <taxon>Podosporaceae</taxon>
        <taxon>Podospora</taxon>
    </lineage>
</organism>
<dbReference type="EMBL" id="MU865962">
    <property type="protein sequence ID" value="KAK4445728.1"/>
    <property type="molecule type" value="Genomic_DNA"/>
</dbReference>
<dbReference type="Proteomes" id="UP001321760">
    <property type="component" value="Unassembled WGS sequence"/>
</dbReference>
<accession>A0AAV9GCB7</accession>
<evidence type="ECO:0000313" key="1">
    <source>
        <dbReference type="EMBL" id="KAK4445728.1"/>
    </source>
</evidence>
<dbReference type="AlphaFoldDB" id="A0AAV9GCB7"/>
<sequence length="656" mass="75240">MMSDALTNRFAAIRPARDASNPSPRLETLPNEIHDQIFGHLAPQLPAFDSTTPLLLDGMRRRDTTKWEGDYCARVSLLRDMRLVSSKVRDAVTPIFLRSVIIFNTKQFVHFLRFLLQSPHNSVHLRNLAVFLTFRKKDVSRSIVRGIRKMMESRVSNAGGCEVIDAFIRDFNGLRNDPEQRLCNVDIAEFSLLWMVRSAPGLVQLSLQVPLRPNVPTSSVGPYKNAWDVVDGIKKLDEVAERNTAWPQLKRLQLRPDPKDHVRRQIEHRTHEPQQTEILNYCLAHHRRLLETFPSLHTLQLTSCGEVSTIGTKGEGYVHQDIENLSLVDTTEGPRAIAQLLSPAVTPNLRTLYVRQRPTQLFDKGILHLKELEEEGHELNLDKALALRADTLCELHLIFDYTFEYQYYVGPGKRITCLPSFDRLRKLTIQLQLLFGHPDQLDSEPKLAELLPSSLVELTIRDEWAIDTIAREQARRKMLRYSDRNLIDEFQGKFPNTVPGDDSYFDPFSCHEPYRTKIQNMLLRLASTARDGGGAKRKQRSGFPHLKRATFQVLLSKVYRVDDGAYDRRGTPAVQPMDQDLFTDSRSGFFTDPPRWVETFAKDVWPKEHSELLDSIEGFFVEVRMAFEEAEIDFDWEGDASVWLAALRKEAAAAED</sequence>
<keyword evidence="2" id="KW-1185">Reference proteome</keyword>
<proteinExistence type="predicted"/>
<comment type="caution">
    <text evidence="1">The sequence shown here is derived from an EMBL/GenBank/DDBJ whole genome shotgun (WGS) entry which is preliminary data.</text>
</comment>
<gene>
    <name evidence="1" type="ORF">QBC34DRAFT_497300</name>
</gene>
<protein>
    <recommendedName>
        <fullName evidence="3">F-box domain-containing protein</fullName>
    </recommendedName>
</protein>